<protein>
    <submittedName>
        <fullName evidence="1">Sulfur carrier protein ThiS</fullName>
    </submittedName>
</protein>
<accession>A0ABU1A2C7</accession>
<dbReference type="PANTHER" id="PTHR34472:SF1">
    <property type="entry name" value="SULFUR CARRIER PROTEIN THIS"/>
    <property type="match status" value="1"/>
</dbReference>
<dbReference type="Gene3D" id="3.10.20.30">
    <property type="match status" value="1"/>
</dbReference>
<name>A0ABU1A2C7_9FLAO</name>
<keyword evidence="2" id="KW-1185">Reference proteome</keyword>
<dbReference type="SUPFAM" id="SSF54285">
    <property type="entry name" value="MoaD/ThiS"/>
    <property type="match status" value="1"/>
</dbReference>
<dbReference type="Pfam" id="PF02597">
    <property type="entry name" value="ThiS"/>
    <property type="match status" value="1"/>
</dbReference>
<evidence type="ECO:0000313" key="2">
    <source>
        <dbReference type="Proteomes" id="UP001230915"/>
    </source>
</evidence>
<comment type="caution">
    <text evidence="1">The sequence shown here is derived from an EMBL/GenBank/DDBJ whole genome shotgun (WGS) entry which is preliminary data.</text>
</comment>
<evidence type="ECO:0000313" key="1">
    <source>
        <dbReference type="EMBL" id="MDQ7917857.1"/>
    </source>
</evidence>
<dbReference type="Proteomes" id="UP001230915">
    <property type="component" value="Unassembled WGS sequence"/>
</dbReference>
<dbReference type="InterPro" id="IPR016155">
    <property type="entry name" value="Mopterin_synth/thiamin_S_b"/>
</dbReference>
<reference evidence="1 2" key="1">
    <citation type="submission" date="2023-08" db="EMBL/GenBank/DDBJ databases">
        <title>Mesonia sp. MT50, isolated from deep-sea sediment of the Mariana Trench.</title>
        <authorList>
            <person name="Fu H."/>
        </authorList>
    </citation>
    <scope>NUCLEOTIDE SEQUENCE [LARGE SCALE GENOMIC DNA]</scope>
    <source>
        <strain evidence="1 2">MT50</strain>
    </source>
</reference>
<sequence length="67" mass="7347">MITIHVNEKPLEIDTDFNILQLLKQLKSPQDGIAVAINNTIISKKSWASKTLSKDDSVLIIQATQGG</sequence>
<dbReference type="InterPro" id="IPR003749">
    <property type="entry name" value="ThiS/MoaD-like"/>
</dbReference>
<dbReference type="PANTHER" id="PTHR34472">
    <property type="entry name" value="SULFUR CARRIER PROTEIN THIS"/>
    <property type="match status" value="1"/>
</dbReference>
<gene>
    <name evidence="1" type="primary">thiS</name>
    <name evidence="1" type="ORF">RBU60_09745</name>
</gene>
<dbReference type="EMBL" id="JAVHUL010000024">
    <property type="protein sequence ID" value="MDQ7917857.1"/>
    <property type="molecule type" value="Genomic_DNA"/>
</dbReference>
<organism evidence="1 2">
    <name type="scientific">Mesonia profundi</name>
    <dbReference type="NCBI Taxonomy" id="3070998"/>
    <lineage>
        <taxon>Bacteria</taxon>
        <taxon>Pseudomonadati</taxon>
        <taxon>Bacteroidota</taxon>
        <taxon>Flavobacteriia</taxon>
        <taxon>Flavobacteriales</taxon>
        <taxon>Flavobacteriaceae</taxon>
        <taxon>Mesonia</taxon>
    </lineage>
</organism>
<dbReference type="NCBIfam" id="TIGR01683">
    <property type="entry name" value="thiS"/>
    <property type="match status" value="1"/>
</dbReference>
<dbReference type="RefSeq" id="WP_308864715.1">
    <property type="nucleotide sequence ID" value="NZ_JAVHUL010000024.1"/>
</dbReference>
<dbReference type="InterPro" id="IPR010035">
    <property type="entry name" value="Thi_S"/>
</dbReference>
<dbReference type="CDD" id="cd00565">
    <property type="entry name" value="Ubl_ThiS"/>
    <property type="match status" value="1"/>
</dbReference>
<dbReference type="InterPro" id="IPR012675">
    <property type="entry name" value="Beta-grasp_dom_sf"/>
</dbReference>
<proteinExistence type="predicted"/>